<dbReference type="PANTHER" id="PTHR39160:SF4">
    <property type="entry name" value="RESUSCITATION-PROMOTING FACTOR RPFB"/>
    <property type="match status" value="1"/>
</dbReference>
<dbReference type="CDD" id="cd14667">
    <property type="entry name" value="3D_containing_proteins"/>
    <property type="match status" value="1"/>
</dbReference>
<gene>
    <name evidence="4" type="ORF">E6H03_03510</name>
</gene>
<name>A0A537JJ35_9BACT</name>
<dbReference type="Pfam" id="PF06725">
    <property type="entry name" value="3D"/>
    <property type="match status" value="1"/>
</dbReference>
<dbReference type="GO" id="GO:0019867">
    <property type="term" value="C:outer membrane"/>
    <property type="evidence" value="ECO:0007669"/>
    <property type="project" value="InterPro"/>
</dbReference>
<dbReference type="InterPro" id="IPR010611">
    <property type="entry name" value="3D_dom"/>
</dbReference>
<reference evidence="4 5" key="1">
    <citation type="journal article" date="2019" name="Nat. Microbiol.">
        <title>Mediterranean grassland soil C-N compound turnover is dependent on rainfall and depth, and is mediated by genomically divergent microorganisms.</title>
        <authorList>
            <person name="Diamond S."/>
            <person name="Andeer P.F."/>
            <person name="Li Z."/>
            <person name="Crits-Christoph A."/>
            <person name="Burstein D."/>
            <person name="Anantharaman K."/>
            <person name="Lane K.R."/>
            <person name="Thomas B.C."/>
            <person name="Pan C."/>
            <person name="Northen T.R."/>
            <person name="Banfield J.F."/>
        </authorList>
    </citation>
    <scope>NUCLEOTIDE SEQUENCE [LARGE SCALE GENOMIC DNA]</scope>
    <source>
        <strain evidence="4">NP_6</strain>
    </source>
</reference>
<sequence length="363" mass="39282">MQANWKGGGAIAPAVLPSTASDIEVLKHPRFGWAFLSHLLVGILVLGLLLPFVSNPSLWHLVLGKSVYLSVNGETRSFSTLRQTVGDVLREHQVAVDPADRIDPPLGAAIWPGIQISVVRAVPLTVTVGGVPQQVQLAATTVGEALNAMNVEVRPHDRVYPDPSTKLAPNMRLTVERRDTRSWVEHSGFPFPTEIVRDNTLLKGRQVLRSAGEPGLMNRTVWVEYADGRPVTVQTLEEALVTPPIPRVIAIGTRPVIVTHGPYAGKEIMIMEATAYYPGPNNYGGPVGNWTAMGLPARRGVVAVDPYVIPLGTRVYVEGYGDAIAGDVGGAIRGRRIDLCVATYEEAMQFGRRTVTVYILGKP</sequence>
<accession>A0A537JJ35</accession>
<dbReference type="PANTHER" id="PTHR39160">
    <property type="entry name" value="CELL WALL-BINDING PROTEIN YOCH"/>
    <property type="match status" value="1"/>
</dbReference>
<dbReference type="EMBL" id="VBAN01000104">
    <property type="protein sequence ID" value="TMI83567.1"/>
    <property type="molecule type" value="Genomic_DNA"/>
</dbReference>
<proteinExistence type="predicted"/>
<evidence type="ECO:0000256" key="1">
    <source>
        <dbReference type="ARBA" id="ARBA00022729"/>
    </source>
</evidence>
<keyword evidence="1" id="KW-0732">Signal</keyword>
<dbReference type="GO" id="GO:0009254">
    <property type="term" value="P:peptidoglycan turnover"/>
    <property type="evidence" value="ECO:0007669"/>
    <property type="project" value="InterPro"/>
</dbReference>
<evidence type="ECO:0000256" key="2">
    <source>
        <dbReference type="SAM" id="Phobius"/>
    </source>
</evidence>
<evidence type="ECO:0000259" key="3">
    <source>
        <dbReference type="PROSITE" id="PS51109"/>
    </source>
</evidence>
<protein>
    <submittedName>
        <fullName evidence="4">DUF348 domain-containing protein</fullName>
    </submittedName>
</protein>
<dbReference type="SMART" id="SM01208">
    <property type="entry name" value="G5"/>
    <property type="match status" value="1"/>
</dbReference>
<dbReference type="Gene3D" id="2.20.230.10">
    <property type="entry name" value="Resuscitation-promoting factor rpfb"/>
    <property type="match status" value="1"/>
</dbReference>
<dbReference type="GO" id="GO:0004553">
    <property type="term" value="F:hydrolase activity, hydrolyzing O-glycosyl compounds"/>
    <property type="evidence" value="ECO:0007669"/>
    <property type="project" value="InterPro"/>
</dbReference>
<keyword evidence="2" id="KW-1133">Transmembrane helix</keyword>
<keyword evidence="2" id="KW-0472">Membrane</keyword>
<feature type="transmembrane region" description="Helical" evidence="2">
    <location>
        <begin position="31"/>
        <end position="53"/>
    </location>
</feature>
<comment type="caution">
    <text evidence="4">The sequence shown here is derived from an EMBL/GenBank/DDBJ whole genome shotgun (WGS) entry which is preliminary data.</text>
</comment>
<dbReference type="InterPro" id="IPR036908">
    <property type="entry name" value="RlpA-like_sf"/>
</dbReference>
<dbReference type="Proteomes" id="UP000318093">
    <property type="component" value="Unassembled WGS sequence"/>
</dbReference>
<dbReference type="Pfam" id="PF07501">
    <property type="entry name" value="G5"/>
    <property type="match status" value="1"/>
</dbReference>
<feature type="domain" description="G5" evidence="3">
    <location>
        <begin position="175"/>
        <end position="255"/>
    </location>
</feature>
<dbReference type="InterPro" id="IPR011098">
    <property type="entry name" value="G5_dom"/>
</dbReference>
<dbReference type="AlphaFoldDB" id="A0A537JJ35"/>
<dbReference type="Gene3D" id="2.40.40.10">
    <property type="entry name" value="RlpA-like domain"/>
    <property type="match status" value="1"/>
</dbReference>
<dbReference type="PROSITE" id="PS51109">
    <property type="entry name" value="G5"/>
    <property type="match status" value="1"/>
</dbReference>
<dbReference type="InterPro" id="IPR059180">
    <property type="entry name" value="3D_YorM"/>
</dbReference>
<dbReference type="SUPFAM" id="SSF50685">
    <property type="entry name" value="Barwin-like endoglucanases"/>
    <property type="match status" value="1"/>
</dbReference>
<keyword evidence="2" id="KW-0812">Transmembrane</keyword>
<dbReference type="InterPro" id="IPR051933">
    <property type="entry name" value="Resuscitation_pf_RpfB"/>
</dbReference>
<evidence type="ECO:0000313" key="5">
    <source>
        <dbReference type="Proteomes" id="UP000318093"/>
    </source>
</evidence>
<dbReference type="InterPro" id="IPR007137">
    <property type="entry name" value="DUF348"/>
</dbReference>
<organism evidence="4 5">
    <name type="scientific">Candidatus Segetimicrobium genomatis</name>
    <dbReference type="NCBI Taxonomy" id="2569760"/>
    <lineage>
        <taxon>Bacteria</taxon>
        <taxon>Bacillati</taxon>
        <taxon>Candidatus Sysuimicrobiota</taxon>
        <taxon>Candidatus Sysuimicrobiia</taxon>
        <taxon>Candidatus Sysuimicrobiales</taxon>
        <taxon>Candidatus Segetimicrobiaceae</taxon>
        <taxon>Candidatus Segetimicrobium</taxon>
    </lineage>
</organism>
<evidence type="ECO:0000313" key="4">
    <source>
        <dbReference type="EMBL" id="TMI83567.1"/>
    </source>
</evidence>
<dbReference type="Pfam" id="PF03990">
    <property type="entry name" value="DUF348"/>
    <property type="match status" value="2"/>
</dbReference>